<comment type="similarity">
    <text evidence="1 4">Belongs to the glutathione peroxidase family.</text>
</comment>
<feature type="domain" description="PH" evidence="6">
    <location>
        <begin position="215"/>
        <end position="314"/>
    </location>
</feature>
<sequence length="542" mass="60737">MSLHDQPSFSERDPYSCALTTVTAAQIFQRLRLRCACRLRFYFLEFYRPFREDHNSIQLKMVASVSDALQGTIFERERAFIELPANVQEEAKSLFAYFISSEGKTELTKHCGSKKCKTGSFQTIKGSAFLSLVEASLKRGDDTEPKSETSAALSPTPEEIKQLAYALVFCGLLTPYKENESPIGPFSFDTELYVVVISLSAENEEGMSVWRVKEGAIQAGFLKRKGSGIFSNLRGSKKAYVIVNETQKLLGIFESDHALKTQSVIQFTAESWVEFDSNIANAIKVHNKDDSEVLIASSKEKAEEWLNACINAGAQYREAFTKNIDEVTSFYELSDFDMEHKEISMSNYKGKVLLIVNVSSMCGLTPANYTDLVALDEKYRDQGLQVLAFPCNQFANQEPGTHEEIMEFVKQYKCTFPFFEKADVNGAKARPVFMYLKAKLPGSFGNFVKWNFTKFLVDRDGKPHKRYAPKDPPLSFEDEIKTLLAAETEKVEKASTTADETVVDSNKEAKTAEKPDTTEDTQVNTAGDEAKQEESTDEEGGG</sequence>
<evidence type="ECO:0000256" key="4">
    <source>
        <dbReference type="RuleBase" id="RU000499"/>
    </source>
</evidence>
<dbReference type="SMART" id="SM00233">
    <property type="entry name" value="PH"/>
    <property type="match status" value="1"/>
</dbReference>
<dbReference type="InterPro" id="IPR036249">
    <property type="entry name" value="Thioredoxin-like_sf"/>
</dbReference>
<evidence type="ECO:0000259" key="6">
    <source>
        <dbReference type="PROSITE" id="PS50003"/>
    </source>
</evidence>
<dbReference type="PeroxiBase" id="11647">
    <property type="entry name" value="AlaiGPx01"/>
</dbReference>
<organism evidence="8">
    <name type="scientific">Albugo laibachii Nc14</name>
    <dbReference type="NCBI Taxonomy" id="890382"/>
    <lineage>
        <taxon>Eukaryota</taxon>
        <taxon>Sar</taxon>
        <taxon>Stramenopiles</taxon>
        <taxon>Oomycota</taxon>
        <taxon>Peronosporomycetes</taxon>
        <taxon>Albuginales</taxon>
        <taxon>Albuginaceae</taxon>
        <taxon>Albugo</taxon>
    </lineage>
</organism>
<name>F0WDZ3_9STRA</name>
<dbReference type="InterPro" id="IPR001849">
    <property type="entry name" value="PH_domain"/>
</dbReference>
<reference evidence="8" key="2">
    <citation type="submission" date="2011-02" db="EMBL/GenBank/DDBJ databases">
        <authorList>
            <person name="MacLean D."/>
        </authorList>
    </citation>
    <scope>NUCLEOTIDE SEQUENCE</scope>
</reference>
<evidence type="ECO:0000259" key="7">
    <source>
        <dbReference type="PROSITE" id="PS51352"/>
    </source>
</evidence>
<dbReference type="InterPro" id="IPR029759">
    <property type="entry name" value="GPX_AS"/>
</dbReference>
<evidence type="ECO:0000256" key="1">
    <source>
        <dbReference type="ARBA" id="ARBA00006926"/>
    </source>
</evidence>
<evidence type="ECO:0000256" key="3">
    <source>
        <dbReference type="ARBA" id="ARBA00023002"/>
    </source>
</evidence>
<dbReference type="SUPFAM" id="SSF52833">
    <property type="entry name" value="Thioredoxin-like"/>
    <property type="match status" value="1"/>
</dbReference>
<dbReference type="SUPFAM" id="SSF50729">
    <property type="entry name" value="PH domain-like"/>
    <property type="match status" value="1"/>
</dbReference>
<dbReference type="HOGENOM" id="CLU_029507_7_0_1"/>
<evidence type="ECO:0000256" key="2">
    <source>
        <dbReference type="ARBA" id="ARBA00022559"/>
    </source>
</evidence>
<dbReference type="AlphaFoldDB" id="F0WDZ3"/>
<dbReference type="Gene3D" id="2.30.29.30">
    <property type="entry name" value="Pleckstrin-homology domain (PH domain)/Phosphotyrosine-binding domain (PTB)"/>
    <property type="match status" value="1"/>
</dbReference>
<feature type="domain" description="Thioredoxin" evidence="7">
    <location>
        <begin position="321"/>
        <end position="485"/>
    </location>
</feature>
<gene>
    <name evidence="8" type="primary">AlNc14C71G4860</name>
    <name evidence="8" type="ORF">ALNC14_055640</name>
</gene>
<dbReference type="PROSITE" id="PS00763">
    <property type="entry name" value="GLUTATHIONE_PEROXID_2"/>
    <property type="match status" value="1"/>
</dbReference>
<dbReference type="PROSITE" id="PS51355">
    <property type="entry name" value="GLUTATHIONE_PEROXID_3"/>
    <property type="match status" value="1"/>
</dbReference>
<dbReference type="CDD" id="cd00340">
    <property type="entry name" value="GSH_Peroxidase"/>
    <property type="match status" value="1"/>
</dbReference>
<evidence type="ECO:0000256" key="5">
    <source>
        <dbReference type="SAM" id="MobiDB-lite"/>
    </source>
</evidence>
<dbReference type="PROSITE" id="PS00460">
    <property type="entry name" value="GLUTATHIONE_PEROXID_1"/>
    <property type="match status" value="1"/>
</dbReference>
<feature type="compositionally biased region" description="Basic and acidic residues" evidence="5">
    <location>
        <begin position="505"/>
        <end position="517"/>
    </location>
</feature>
<dbReference type="Gene3D" id="3.40.30.10">
    <property type="entry name" value="Glutaredoxin"/>
    <property type="match status" value="1"/>
</dbReference>
<dbReference type="PROSITE" id="PS50003">
    <property type="entry name" value="PH_DOMAIN"/>
    <property type="match status" value="1"/>
</dbReference>
<dbReference type="PROSITE" id="PS51352">
    <property type="entry name" value="THIOREDOXIN_2"/>
    <property type="match status" value="1"/>
</dbReference>
<dbReference type="InterPro" id="IPR000889">
    <property type="entry name" value="Glutathione_peroxidase"/>
</dbReference>
<dbReference type="InterPro" id="IPR013766">
    <property type="entry name" value="Thioredoxin_domain"/>
</dbReference>
<dbReference type="GO" id="GO:0004601">
    <property type="term" value="F:peroxidase activity"/>
    <property type="evidence" value="ECO:0007669"/>
    <property type="project" value="UniProtKB-KW"/>
</dbReference>
<dbReference type="GO" id="GO:0006979">
    <property type="term" value="P:response to oxidative stress"/>
    <property type="evidence" value="ECO:0007669"/>
    <property type="project" value="InterPro"/>
</dbReference>
<evidence type="ECO:0000313" key="8">
    <source>
        <dbReference type="EMBL" id="CCA19421.1"/>
    </source>
</evidence>
<accession>F0WDZ3</accession>
<dbReference type="FunFam" id="3.40.30.10:FF:000025">
    <property type="entry name" value="Glutathione peroxidase"/>
    <property type="match status" value="1"/>
</dbReference>
<proteinExistence type="inferred from homology"/>
<dbReference type="InterPro" id="IPR011993">
    <property type="entry name" value="PH-like_dom_sf"/>
</dbReference>
<dbReference type="Pfam" id="PF00255">
    <property type="entry name" value="GSHPx"/>
    <property type="match status" value="1"/>
</dbReference>
<dbReference type="EMBL" id="FR824116">
    <property type="protein sequence ID" value="CCA19421.1"/>
    <property type="molecule type" value="Genomic_DNA"/>
</dbReference>
<keyword evidence="2 4" id="KW-0575">Peroxidase</keyword>
<dbReference type="InterPro" id="IPR029760">
    <property type="entry name" value="GPX_CS"/>
</dbReference>
<dbReference type="PANTHER" id="PTHR11592">
    <property type="entry name" value="GLUTATHIONE PEROXIDASE"/>
    <property type="match status" value="1"/>
</dbReference>
<feature type="region of interest" description="Disordered" evidence="5">
    <location>
        <begin position="489"/>
        <end position="542"/>
    </location>
</feature>
<protein>
    <recommendedName>
        <fullName evidence="4">Glutathione peroxidase</fullName>
    </recommendedName>
</protein>
<dbReference type="PANTHER" id="PTHR11592:SF78">
    <property type="entry name" value="GLUTATHIONE PEROXIDASE"/>
    <property type="match status" value="1"/>
</dbReference>
<dbReference type="PRINTS" id="PR01011">
    <property type="entry name" value="GLUTPROXDASE"/>
</dbReference>
<reference evidence="8" key="1">
    <citation type="journal article" date="2011" name="PLoS Biol.">
        <title>Gene gain and loss during evolution of obligate parasitism in the white rust pathogen of Arabidopsis thaliana.</title>
        <authorList>
            <person name="Kemen E."/>
            <person name="Gardiner A."/>
            <person name="Schultz-Larsen T."/>
            <person name="Kemen A.C."/>
            <person name="Balmuth A.L."/>
            <person name="Robert-Seilaniantz A."/>
            <person name="Bailey K."/>
            <person name="Holub E."/>
            <person name="Studholme D.J."/>
            <person name="Maclean D."/>
            <person name="Jones J.D."/>
        </authorList>
    </citation>
    <scope>NUCLEOTIDE SEQUENCE</scope>
</reference>
<keyword evidence="3 4" id="KW-0560">Oxidoreductase</keyword>